<evidence type="ECO:0008006" key="4">
    <source>
        <dbReference type="Google" id="ProtNLM"/>
    </source>
</evidence>
<reference evidence="2 3" key="1">
    <citation type="submission" date="2022-08" db="EMBL/GenBank/DDBJ databases">
        <authorList>
            <person name="Zeman M."/>
            <person name="Kubasova T."/>
        </authorList>
    </citation>
    <scope>NUCLEOTIDE SEQUENCE [LARGE SCALE GENOMIC DNA]</scope>
    <source>
        <strain evidence="2 3">ET62</strain>
    </source>
</reference>
<accession>A0AAW5N9U4</accession>
<sequence>MKALRFIGMVLLAIPLCANFSSCSDEEDYEKWGRYQYDESVKIAEKWVTPVSFALDIVSYPYSGCIVSTNRSEVEAYIGEYHNKAEEDYAQNMDYYCSLCDCDVIVGNLSPNTTYYIMPYYSPNNQGKPTAQYLKGDIIEITTPNEETWTEEIVDLGLNIKWRGWNLNAENHCSTGSFYIWGNTEPTTYTNTNMSYSPNPPSIKLENICGTEYDAATVNLGENWRLPIYNDVYELLNNTTCTANYANGKIIYDFKSNINGEHLYIPGSAYIPYTVKDYGNGNLSITGIAWSDDVSEDDVPYFWIGDSADSGDYRWCLKGEELSLAERYWGLPIRPVYDENKSNAGN</sequence>
<organism evidence="2 3">
    <name type="scientific">Phocaeicola barnesiae</name>
    <dbReference type="NCBI Taxonomy" id="376804"/>
    <lineage>
        <taxon>Bacteria</taxon>
        <taxon>Pseudomonadati</taxon>
        <taxon>Bacteroidota</taxon>
        <taxon>Bacteroidia</taxon>
        <taxon>Bacteroidales</taxon>
        <taxon>Bacteroidaceae</taxon>
        <taxon>Phocaeicola</taxon>
    </lineage>
</organism>
<feature type="chain" id="PRO_5043498830" description="DUF1566 domain-containing protein" evidence="1">
    <location>
        <begin position="19"/>
        <end position="346"/>
    </location>
</feature>
<protein>
    <recommendedName>
        <fullName evidence="4">DUF1566 domain-containing protein</fullName>
    </recommendedName>
</protein>
<evidence type="ECO:0000313" key="2">
    <source>
        <dbReference type="EMBL" id="MCR8875270.1"/>
    </source>
</evidence>
<comment type="caution">
    <text evidence="2">The sequence shown here is derived from an EMBL/GenBank/DDBJ whole genome shotgun (WGS) entry which is preliminary data.</text>
</comment>
<gene>
    <name evidence="2" type="ORF">NW209_14860</name>
</gene>
<feature type="signal peptide" evidence="1">
    <location>
        <begin position="1"/>
        <end position="18"/>
    </location>
</feature>
<dbReference type="RefSeq" id="WP_258336300.1">
    <property type="nucleotide sequence ID" value="NZ_JANRHJ010000025.1"/>
</dbReference>
<name>A0AAW5N9U4_9BACT</name>
<keyword evidence="3" id="KW-1185">Reference proteome</keyword>
<dbReference type="EMBL" id="JANRHJ010000025">
    <property type="protein sequence ID" value="MCR8875270.1"/>
    <property type="molecule type" value="Genomic_DNA"/>
</dbReference>
<evidence type="ECO:0000256" key="1">
    <source>
        <dbReference type="SAM" id="SignalP"/>
    </source>
</evidence>
<dbReference type="Proteomes" id="UP001204579">
    <property type="component" value="Unassembled WGS sequence"/>
</dbReference>
<proteinExistence type="predicted"/>
<dbReference type="AlphaFoldDB" id="A0AAW5N9U4"/>
<keyword evidence="1" id="KW-0732">Signal</keyword>
<evidence type="ECO:0000313" key="3">
    <source>
        <dbReference type="Proteomes" id="UP001204579"/>
    </source>
</evidence>